<accession>A0A5C5ZMJ6</accession>
<evidence type="ECO:0000313" key="4">
    <source>
        <dbReference type="Proteomes" id="UP000315440"/>
    </source>
</evidence>
<dbReference type="EMBL" id="SJPQ01000003">
    <property type="protein sequence ID" value="TWT87663.1"/>
    <property type="molecule type" value="Genomic_DNA"/>
</dbReference>
<feature type="signal peptide" evidence="2">
    <location>
        <begin position="1"/>
        <end position="27"/>
    </location>
</feature>
<name>A0A5C5ZMJ6_9BACT</name>
<evidence type="ECO:0000256" key="2">
    <source>
        <dbReference type="SAM" id="SignalP"/>
    </source>
</evidence>
<evidence type="ECO:0000313" key="3">
    <source>
        <dbReference type="EMBL" id="TWT87663.1"/>
    </source>
</evidence>
<dbReference type="OrthoDB" id="270348at2"/>
<organism evidence="3 4">
    <name type="scientific">Pseudobythopirellula maris</name>
    <dbReference type="NCBI Taxonomy" id="2527991"/>
    <lineage>
        <taxon>Bacteria</taxon>
        <taxon>Pseudomonadati</taxon>
        <taxon>Planctomycetota</taxon>
        <taxon>Planctomycetia</taxon>
        <taxon>Pirellulales</taxon>
        <taxon>Lacipirellulaceae</taxon>
        <taxon>Pseudobythopirellula</taxon>
    </lineage>
</organism>
<proteinExistence type="predicted"/>
<feature type="region of interest" description="Disordered" evidence="1">
    <location>
        <begin position="64"/>
        <end position="119"/>
    </location>
</feature>
<reference evidence="3 4" key="1">
    <citation type="submission" date="2019-02" db="EMBL/GenBank/DDBJ databases">
        <title>Deep-cultivation of Planctomycetes and their phenomic and genomic characterization uncovers novel biology.</title>
        <authorList>
            <person name="Wiegand S."/>
            <person name="Jogler M."/>
            <person name="Boedeker C."/>
            <person name="Pinto D."/>
            <person name="Vollmers J."/>
            <person name="Rivas-Marin E."/>
            <person name="Kohn T."/>
            <person name="Peeters S.H."/>
            <person name="Heuer A."/>
            <person name="Rast P."/>
            <person name="Oberbeckmann S."/>
            <person name="Bunk B."/>
            <person name="Jeske O."/>
            <person name="Meyerdierks A."/>
            <person name="Storesund J.E."/>
            <person name="Kallscheuer N."/>
            <person name="Luecker S."/>
            <person name="Lage O.M."/>
            <person name="Pohl T."/>
            <person name="Merkel B.J."/>
            <person name="Hornburger P."/>
            <person name="Mueller R.-W."/>
            <person name="Bruemmer F."/>
            <person name="Labrenz M."/>
            <person name="Spormann A.M."/>
            <person name="Op Den Camp H."/>
            <person name="Overmann J."/>
            <person name="Amann R."/>
            <person name="Jetten M.S.M."/>
            <person name="Mascher T."/>
            <person name="Medema M.H."/>
            <person name="Devos D.P."/>
            <person name="Kaster A.-K."/>
            <person name="Ovreas L."/>
            <person name="Rohde M."/>
            <person name="Galperin M.Y."/>
            <person name="Jogler C."/>
        </authorList>
    </citation>
    <scope>NUCLEOTIDE SEQUENCE [LARGE SCALE GENOMIC DNA]</scope>
    <source>
        <strain evidence="3 4">Mal64</strain>
    </source>
</reference>
<evidence type="ECO:0000256" key="1">
    <source>
        <dbReference type="SAM" id="MobiDB-lite"/>
    </source>
</evidence>
<keyword evidence="4" id="KW-1185">Reference proteome</keyword>
<feature type="chain" id="PRO_5023000576" evidence="2">
    <location>
        <begin position="28"/>
        <end position="237"/>
    </location>
</feature>
<gene>
    <name evidence="3" type="ORF">Mal64_32050</name>
</gene>
<keyword evidence="2" id="KW-0732">Signal</keyword>
<dbReference type="Proteomes" id="UP000315440">
    <property type="component" value="Unassembled WGS sequence"/>
</dbReference>
<comment type="caution">
    <text evidence="3">The sequence shown here is derived from an EMBL/GenBank/DDBJ whole genome shotgun (WGS) entry which is preliminary data.</text>
</comment>
<protein>
    <submittedName>
        <fullName evidence="3">Uncharacterized protein</fullName>
    </submittedName>
</protein>
<sequence precursor="true">MFATIKNLTFAATLTALLASLASPVLACGGGGGGGYRGGGYNGYRGGYSRPAYSAPVRRVYSQPAPVQQPIQQQFAGQPQAAPQQFAPQQQATQQLPPAPQAQPVAQQPAQQAAPANAAQGTAAQSALALLASMGGQSPAPAAAPAAGQVGVWTATLSNGTTVRLELGANSNFSWTAIKDGKASSFQGSYSVANGQLVLVRSTDQQQLRGAWTALASGGFNFRLDGGKDNGLNFARS</sequence>
<dbReference type="RefSeq" id="WP_146402000.1">
    <property type="nucleotide sequence ID" value="NZ_SJPQ01000003.1"/>
</dbReference>
<dbReference type="AlphaFoldDB" id="A0A5C5ZMJ6"/>